<proteinExistence type="predicted"/>
<dbReference type="EMBL" id="LT960614">
    <property type="protein sequence ID" value="SON56775.1"/>
    <property type="molecule type" value="Genomic_DNA"/>
</dbReference>
<dbReference type="AlphaFoldDB" id="A0A2C9DAZ5"/>
<organism evidence="1 2">
    <name type="scientific">Hartmannibacter diazotrophicus</name>
    <dbReference type="NCBI Taxonomy" id="1482074"/>
    <lineage>
        <taxon>Bacteria</taxon>
        <taxon>Pseudomonadati</taxon>
        <taxon>Pseudomonadota</taxon>
        <taxon>Alphaproteobacteria</taxon>
        <taxon>Hyphomicrobiales</taxon>
        <taxon>Pleomorphomonadaceae</taxon>
        <taxon>Hartmannibacter</taxon>
    </lineage>
</organism>
<gene>
    <name evidence="1" type="ORF">HDIA_3234</name>
</gene>
<evidence type="ECO:0000313" key="2">
    <source>
        <dbReference type="Proteomes" id="UP000223606"/>
    </source>
</evidence>
<dbReference type="Proteomes" id="UP000223606">
    <property type="component" value="Chromosome 1"/>
</dbReference>
<keyword evidence="2" id="KW-1185">Reference proteome</keyword>
<sequence length="81" mass="9065">MARVSTQDIRRVCGALPERKIQEILECDAELEELEEAVAWASGDNEHTPCAICLLRARPRKSTIFLSPTKRNSVTSLNAVR</sequence>
<dbReference type="RefSeq" id="WP_099557117.1">
    <property type="nucleotide sequence ID" value="NZ_LT960614.1"/>
</dbReference>
<evidence type="ECO:0000313" key="1">
    <source>
        <dbReference type="EMBL" id="SON56775.1"/>
    </source>
</evidence>
<name>A0A2C9DAZ5_9HYPH</name>
<accession>A0A2C9DAZ5</accession>
<protein>
    <submittedName>
        <fullName evidence="1">Uncharacterized protein</fullName>
    </submittedName>
</protein>
<reference evidence="2" key="1">
    <citation type="submission" date="2017-09" db="EMBL/GenBank/DDBJ databases">
        <title>Genome sequence of Nannocystis excedens DSM 71.</title>
        <authorList>
            <person name="Blom J."/>
        </authorList>
    </citation>
    <scope>NUCLEOTIDE SEQUENCE [LARGE SCALE GENOMIC DNA]</scope>
    <source>
        <strain evidence="2">type strain: E19</strain>
    </source>
</reference>
<dbReference type="KEGG" id="hdi:HDIA_3234"/>